<evidence type="ECO:0000256" key="5">
    <source>
        <dbReference type="SAM" id="Phobius"/>
    </source>
</evidence>
<feature type="transmembrane region" description="Helical" evidence="5">
    <location>
        <begin position="215"/>
        <end position="235"/>
    </location>
</feature>
<comment type="caution">
    <text evidence="7">The sequence shown here is derived from an EMBL/GenBank/DDBJ whole genome shotgun (WGS) entry which is preliminary data.</text>
</comment>
<keyword evidence="8" id="KW-1185">Reference proteome</keyword>
<feature type="transmembrane region" description="Helical" evidence="5">
    <location>
        <begin position="247"/>
        <end position="272"/>
    </location>
</feature>
<feature type="transmembrane region" description="Helical" evidence="5">
    <location>
        <begin position="334"/>
        <end position="357"/>
    </location>
</feature>
<feature type="transmembrane region" description="Helical" evidence="5">
    <location>
        <begin position="369"/>
        <end position="389"/>
    </location>
</feature>
<gene>
    <name evidence="7" type="ORF">RWH45_05220</name>
</gene>
<feature type="transmembrane region" description="Helical" evidence="5">
    <location>
        <begin position="137"/>
        <end position="156"/>
    </location>
</feature>
<feature type="transmembrane region" description="Helical" evidence="5">
    <location>
        <begin position="305"/>
        <end position="327"/>
    </location>
</feature>
<keyword evidence="3 5" id="KW-1133">Transmembrane helix</keyword>
<dbReference type="PANTHER" id="PTHR23523">
    <property type="match status" value="1"/>
</dbReference>
<dbReference type="InterPro" id="IPR036259">
    <property type="entry name" value="MFS_trans_sf"/>
</dbReference>
<feature type="transmembrane region" description="Helical" evidence="5">
    <location>
        <begin position="103"/>
        <end position="125"/>
    </location>
</feature>
<dbReference type="PANTHER" id="PTHR23523:SF2">
    <property type="entry name" value="2-NITROIMIDAZOLE TRANSPORTER"/>
    <property type="match status" value="1"/>
</dbReference>
<accession>A0ABU3T5G0</accession>
<feature type="transmembrane region" description="Helical" evidence="5">
    <location>
        <begin position="279"/>
        <end position="299"/>
    </location>
</feature>
<feature type="domain" description="Major facilitator superfamily (MFS) profile" evidence="6">
    <location>
        <begin position="9"/>
        <end position="392"/>
    </location>
</feature>
<evidence type="ECO:0000259" key="6">
    <source>
        <dbReference type="PROSITE" id="PS50850"/>
    </source>
</evidence>
<sequence>MTPARAAGTLALVASAIVLLALTLRIAVASLSPLLLIIGRDFALPAAVVGLIGMAPPVAFALAGMVAPAIERRLGLERSVLIAAVVAAVMLGLRAAVVDAWTLLAATAGVFAAVGVANVLIPAVVKKYFPERIGLMTTVYTTTMAVATFTPPLVAVPLADAVGWRGSFAVWAVVALAAVVPWIAMSLRARASRADMVEEPRTSVLSRVVRVPQTWALVVTFAVNSSIAYGLFAWLPPLLIDVAGVDAATAGGLLALFAFMGLPVSLVVPLLVQRIGRTTPFYAAAVISGLLGAGGLLLAPTAATVLWVVLIGIPPLLFPMVLVLFGLRTRAHETAVALSGLVQSVGYGLAALMPLAIGLTHEITGGWTAALVLLGLAVACAVPAGIVVARRESIEDAWERRTGRTW</sequence>
<evidence type="ECO:0000256" key="2">
    <source>
        <dbReference type="ARBA" id="ARBA00022692"/>
    </source>
</evidence>
<keyword evidence="4 5" id="KW-0472">Membrane</keyword>
<proteinExistence type="predicted"/>
<evidence type="ECO:0000256" key="3">
    <source>
        <dbReference type="ARBA" id="ARBA00022989"/>
    </source>
</evidence>
<dbReference type="EMBL" id="JAWDIS010000001">
    <property type="protein sequence ID" value="MDU0366603.1"/>
    <property type="molecule type" value="Genomic_DNA"/>
</dbReference>
<protein>
    <submittedName>
        <fullName evidence="7">MFS transporter</fullName>
    </submittedName>
</protein>
<dbReference type="RefSeq" id="WP_315993819.1">
    <property type="nucleotide sequence ID" value="NZ_JAWDIS010000001.1"/>
</dbReference>
<evidence type="ECO:0000256" key="4">
    <source>
        <dbReference type="ARBA" id="ARBA00023136"/>
    </source>
</evidence>
<dbReference type="PROSITE" id="PS50850">
    <property type="entry name" value="MFS"/>
    <property type="match status" value="1"/>
</dbReference>
<feature type="transmembrane region" description="Helical" evidence="5">
    <location>
        <begin position="79"/>
        <end position="97"/>
    </location>
</feature>
<dbReference type="InterPro" id="IPR011701">
    <property type="entry name" value="MFS"/>
</dbReference>
<evidence type="ECO:0000256" key="1">
    <source>
        <dbReference type="ARBA" id="ARBA00004651"/>
    </source>
</evidence>
<evidence type="ECO:0000313" key="8">
    <source>
        <dbReference type="Proteomes" id="UP001263371"/>
    </source>
</evidence>
<feature type="transmembrane region" description="Helical" evidence="5">
    <location>
        <begin position="45"/>
        <end position="67"/>
    </location>
</feature>
<comment type="subcellular location">
    <subcellularLocation>
        <location evidence="1">Cell membrane</location>
        <topology evidence="1">Multi-pass membrane protein</topology>
    </subcellularLocation>
</comment>
<dbReference type="Proteomes" id="UP001263371">
    <property type="component" value="Unassembled WGS sequence"/>
</dbReference>
<keyword evidence="2 5" id="KW-0812">Transmembrane</keyword>
<dbReference type="SUPFAM" id="SSF103473">
    <property type="entry name" value="MFS general substrate transporter"/>
    <property type="match status" value="1"/>
</dbReference>
<organism evidence="7 8">
    <name type="scientific">Microbacterium galbum</name>
    <dbReference type="NCBI Taxonomy" id="3075994"/>
    <lineage>
        <taxon>Bacteria</taxon>
        <taxon>Bacillati</taxon>
        <taxon>Actinomycetota</taxon>
        <taxon>Actinomycetes</taxon>
        <taxon>Micrococcales</taxon>
        <taxon>Microbacteriaceae</taxon>
        <taxon>Microbacterium</taxon>
    </lineage>
</organism>
<dbReference type="Gene3D" id="1.20.1250.20">
    <property type="entry name" value="MFS general substrate transporter like domains"/>
    <property type="match status" value="1"/>
</dbReference>
<dbReference type="InterPro" id="IPR020846">
    <property type="entry name" value="MFS_dom"/>
</dbReference>
<evidence type="ECO:0000313" key="7">
    <source>
        <dbReference type="EMBL" id="MDU0366603.1"/>
    </source>
</evidence>
<dbReference type="Pfam" id="PF07690">
    <property type="entry name" value="MFS_1"/>
    <property type="match status" value="1"/>
</dbReference>
<dbReference type="InterPro" id="IPR052524">
    <property type="entry name" value="MFS_Cyanate_Porter"/>
</dbReference>
<name>A0ABU3T5G0_9MICO</name>
<feature type="transmembrane region" description="Helical" evidence="5">
    <location>
        <begin position="168"/>
        <end position="187"/>
    </location>
</feature>
<reference evidence="7 8" key="1">
    <citation type="submission" date="2023-09" db="EMBL/GenBank/DDBJ databases">
        <title>Microbacterium fusihabitans sp. nov., Microbacterium phycihabitans sp. nov., and Microbacterium cervinum sp. nov., isolated from dried seaweeds of beach.</title>
        <authorList>
            <person name="Lee S.D."/>
        </authorList>
    </citation>
    <scope>NUCLEOTIDE SEQUENCE [LARGE SCALE GENOMIC DNA]</scope>
    <source>
        <strain evidence="7 8">KSW4-17</strain>
    </source>
</reference>